<protein>
    <submittedName>
        <fullName evidence="1">Nitroreductase</fullName>
    </submittedName>
</protein>
<name>A4WZN9_CERS5</name>
<evidence type="ECO:0000313" key="1">
    <source>
        <dbReference type="EMBL" id="ABP72853.1"/>
    </source>
</evidence>
<reference evidence="1" key="1">
    <citation type="submission" date="2007-04" db="EMBL/GenBank/DDBJ databases">
        <title>Complete sequence of plasmid pRSPA02 of Rhodobacter sphaeroides ATCC 17025.</title>
        <authorList>
            <consortium name="US DOE Joint Genome Institute"/>
            <person name="Copeland A."/>
            <person name="Lucas S."/>
            <person name="Lapidus A."/>
            <person name="Barry K."/>
            <person name="Detter J.C."/>
            <person name="Glavina del Rio T."/>
            <person name="Hammon N."/>
            <person name="Israni S."/>
            <person name="Dalin E."/>
            <person name="Tice H."/>
            <person name="Pitluck S."/>
            <person name="Chertkov O."/>
            <person name="Brettin T."/>
            <person name="Bruce D."/>
            <person name="Han C."/>
            <person name="Schmutz J."/>
            <person name="Larimer F."/>
            <person name="Land M."/>
            <person name="Hauser L."/>
            <person name="Kyrpides N."/>
            <person name="Kim E."/>
            <person name="Richardson P."/>
            <person name="Mackenzie C."/>
            <person name="Choudhary M."/>
            <person name="Donohue T.J."/>
            <person name="Kaplan S."/>
        </authorList>
    </citation>
    <scope>NUCLEOTIDE SEQUENCE [LARGE SCALE GENOMIC DNA]</scope>
    <source>
        <strain evidence="1">ATCC 17025</strain>
        <plasmid evidence="1">pRSPA02</plasmid>
    </source>
</reference>
<keyword evidence="1" id="KW-0614">Plasmid</keyword>
<gene>
    <name evidence="1" type="ordered locus">Rsph17025_3999</name>
</gene>
<dbReference type="EMBL" id="CP000663">
    <property type="protein sequence ID" value="ABP72853.1"/>
    <property type="molecule type" value="Genomic_DNA"/>
</dbReference>
<proteinExistence type="predicted"/>
<accession>A4WZN9</accession>
<dbReference type="InterPro" id="IPR027417">
    <property type="entry name" value="P-loop_NTPase"/>
</dbReference>
<dbReference type="BioCyc" id="RSPH349102:G1G8M-4122-MONOMER"/>
<dbReference type="SUPFAM" id="SSF52540">
    <property type="entry name" value="P-loop containing nucleoside triphosphate hydrolases"/>
    <property type="match status" value="1"/>
</dbReference>
<dbReference type="AlphaFoldDB" id="A4WZN9"/>
<dbReference type="HOGENOM" id="CLU_699957_0_0_5"/>
<dbReference type="KEGG" id="rsq:Rsph17025_3999"/>
<geneLocation type="plasmid" evidence="1">
    <name>pRSPA02</name>
</geneLocation>
<sequence>MQAFVSKIEQRTVQHMPVNEKRQLVLHIGDPKTGTSSIQRALQLGLVDGMCGKVSAFTTDNGSANAVSLARSFNRKGRTRVKTEMQPVMKWLSSTTTPYAVISSEFFSNADPSMVRRAFARRYPALTSNIKVIAYARPHVGRTLAAYSERVKCGYTLSDFDQWLPVFMKSAFIRYHLRFKKWRDEFGPGFVVRPFVPEELKGADAVTDFFASALDTQDFSVGSMMRENQTVTAKALAGLRHFNREAASADIPPGYRIPLARTIAKGIRTDPAAEKLEVDKASVALILQQFAEDARLLDAEFFGRPLFLPKLEAAERNAGERPIRLKIDDYFTPREQSLIAGHTASILELMPSSQEDWMLHYHENRARYNRGLPPDVDGGGEIQQRLQELMALFG</sequence>
<organism evidence="1">
    <name type="scientific">Cereibacter sphaeroides (strain ATCC 17025 / ATH 2.4.3)</name>
    <name type="common">Rhodobacter sphaeroides</name>
    <dbReference type="NCBI Taxonomy" id="349102"/>
    <lineage>
        <taxon>Bacteria</taxon>
        <taxon>Pseudomonadati</taxon>
        <taxon>Pseudomonadota</taxon>
        <taxon>Alphaproteobacteria</taxon>
        <taxon>Rhodobacterales</taxon>
        <taxon>Paracoccaceae</taxon>
        <taxon>Cereibacter</taxon>
    </lineage>
</organism>